<feature type="region of interest" description="Disordered" evidence="3">
    <location>
        <begin position="1"/>
        <end position="53"/>
    </location>
</feature>
<feature type="coiled-coil region" evidence="2">
    <location>
        <begin position="77"/>
        <end position="104"/>
    </location>
</feature>
<comment type="caution">
    <text evidence="4">The sequence shown here is derived from an EMBL/GenBank/DDBJ whole genome shotgun (WGS) entry which is preliminary data.</text>
</comment>
<dbReference type="PANTHER" id="PTHR13245:SF14">
    <property type="entry name" value="RRP15-LIKE PROTEIN"/>
    <property type="match status" value="1"/>
</dbReference>
<dbReference type="GO" id="GO:0030687">
    <property type="term" value="C:preribosome, large subunit precursor"/>
    <property type="evidence" value="ECO:0007669"/>
    <property type="project" value="TreeGrafter"/>
</dbReference>
<evidence type="ECO:0000256" key="1">
    <source>
        <dbReference type="ARBA" id="ARBA00007462"/>
    </source>
</evidence>
<gene>
    <name evidence="4" type="ORF">M0812_20532</name>
    <name evidence="5" type="ORF">M0813_25915</name>
</gene>
<evidence type="ECO:0000313" key="6">
    <source>
        <dbReference type="Proteomes" id="UP001146793"/>
    </source>
</evidence>
<protein>
    <submittedName>
        <fullName evidence="4">Rrp15-like protein</fullName>
    </submittedName>
</protein>
<reference evidence="4" key="2">
    <citation type="submission" date="2022-08" db="EMBL/GenBank/DDBJ databases">
        <title>Novel sulphate-reducing endosymbionts in the free-living metamonad Anaeramoeba.</title>
        <authorList>
            <person name="Jerlstrom-Hultqvist J."/>
            <person name="Cepicka I."/>
            <person name="Gallot-Lavallee L."/>
            <person name="Salas-Leiva D."/>
            <person name="Curtis B.A."/>
            <person name="Zahonova K."/>
            <person name="Pipaliya S."/>
            <person name="Dacks J."/>
            <person name="Roger A.J."/>
        </authorList>
    </citation>
    <scope>NUCLEOTIDE SEQUENCE</scope>
    <source>
        <strain evidence="4">Busselton2</strain>
    </source>
</reference>
<dbReference type="EMBL" id="JANTQA010000047">
    <property type="protein sequence ID" value="KAJ3431618.1"/>
    <property type="molecule type" value="Genomic_DNA"/>
</dbReference>
<dbReference type="EMBL" id="JAOAOG010000232">
    <property type="protein sequence ID" value="KAJ6238690.1"/>
    <property type="molecule type" value="Genomic_DNA"/>
</dbReference>
<dbReference type="AlphaFoldDB" id="A0AAV7YPA4"/>
<feature type="compositionally biased region" description="Acidic residues" evidence="3">
    <location>
        <begin position="255"/>
        <end position="268"/>
    </location>
</feature>
<feature type="compositionally biased region" description="Basic and acidic residues" evidence="3">
    <location>
        <begin position="38"/>
        <end position="47"/>
    </location>
</feature>
<keyword evidence="7" id="KW-1185">Reference proteome</keyword>
<dbReference type="InterPro" id="IPR012459">
    <property type="entry name" value="Rrp15"/>
</dbReference>
<accession>A0AAV7YPA4</accession>
<feature type="region of interest" description="Disordered" evidence="3">
    <location>
        <begin position="178"/>
        <end position="202"/>
    </location>
</feature>
<feature type="region of interest" description="Disordered" evidence="3">
    <location>
        <begin position="226"/>
        <end position="268"/>
    </location>
</feature>
<evidence type="ECO:0000313" key="4">
    <source>
        <dbReference type="EMBL" id="KAJ3431618.1"/>
    </source>
</evidence>
<feature type="compositionally biased region" description="Basic and acidic residues" evidence="3">
    <location>
        <begin position="1"/>
        <end position="12"/>
    </location>
</feature>
<feature type="compositionally biased region" description="Basic residues" evidence="3">
    <location>
        <begin position="19"/>
        <end position="37"/>
    </location>
</feature>
<evidence type="ECO:0000313" key="5">
    <source>
        <dbReference type="EMBL" id="KAJ6238690.1"/>
    </source>
</evidence>
<name>A0AAV7YPA4_9EUKA</name>
<sequence length="268" mass="31768">MSEEPKNYEELKTMISDIKKKKLEKVKQSKRKKKKKQQDKDKNKHDQVSTITSEEIDSRFAGKLSSILSEPTTETTEQNIFSQSKKAQKQIEELRKEKLERKRKRKINLLKKDRDLIGFVEPQNTKFESKLNKIAVRGVVSLFNAIRVQQEELSGSFNQEISKMEFFDLVKGEKRKIVNSSNKNRNENRNQSTDTRSEITHKNRWDVLNEQFMMGAELKDWDKQEEEIVHDSKKSRSNNKHSKQKTKKKVKVDPNDDFEFEEENEKEM</sequence>
<proteinExistence type="inferred from homology"/>
<evidence type="ECO:0000313" key="7">
    <source>
        <dbReference type="Proteomes" id="UP001150062"/>
    </source>
</evidence>
<dbReference type="Proteomes" id="UP001146793">
    <property type="component" value="Unassembled WGS sequence"/>
</dbReference>
<dbReference type="PANTHER" id="PTHR13245">
    <property type="entry name" value="RRP15-LIKE PROTEIN"/>
    <property type="match status" value="1"/>
</dbReference>
<keyword evidence="2" id="KW-0175">Coiled coil</keyword>
<evidence type="ECO:0000256" key="3">
    <source>
        <dbReference type="SAM" id="MobiDB-lite"/>
    </source>
</evidence>
<evidence type="ECO:0000256" key="2">
    <source>
        <dbReference type="SAM" id="Coils"/>
    </source>
</evidence>
<comment type="similarity">
    <text evidence="1">Belongs to the RRP15 family.</text>
</comment>
<dbReference type="GO" id="GO:0000470">
    <property type="term" value="P:maturation of LSU-rRNA"/>
    <property type="evidence" value="ECO:0007669"/>
    <property type="project" value="TreeGrafter"/>
</dbReference>
<dbReference type="Proteomes" id="UP001150062">
    <property type="component" value="Unassembled WGS sequence"/>
</dbReference>
<dbReference type="Pfam" id="PF07890">
    <property type="entry name" value="Rrp15p"/>
    <property type="match status" value="1"/>
</dbReference>
<dbReference type="GO" id="GO:0000460">
    <property type="term" value="P:maturation of 5.8S rRNA"/>
    <property type="evidence" value="ECO:0007669"/>
    <property type="project" value="TreeGrafter"/>
</dbReference>
<feature type="compositionally biased region" description="Basic residues" evidence="3">
    <location>
        <begin position="235"/>
        <end position="250"/>
    </location>
</feature>
<reference evidence="5" key="1">
    <citation type="submission" date="2022-08" db="EMBL/GenBank/DDBJ databases">
        <title>Novel sulfate-reducing endosymbionts in the free-living metamonad Anaeramoeba.</title>
        <authorList>
            <person name="Jerlstrom-Hultqvist J."/>
            <person name="Cepicka I."/>
            <person name="Gallot-Lavallee L."/>
            <person name="Salas-Leiva D."/>
            <person name="Curtis B.A."/>
            <person name="Zahonova K."/>
            <person name="Pipaliya S."/>
            <person name="Dacks J."/>
            <person name="Roger A.J."/>
        </authorList>
    </citation>
    <scope>NUCLEOTIDE SEQUENCE</scope>
    <source>
        <strain evidence="5">Schooner1</strain>
    </source>
</reference>
<organism evidence="4 6">
    <name type="scientific">Anaeramoeba flamelloides</name>
    <dbReference type="NCBI Taxonomy" id="1746091"/>
    <lineage>
        <taxon>Eukaryota</taxon>
        <taxon>Metamonada</taxon>
        <taxon>Anaeramoebidae</taxon>
        <taxon>Anaeramoeba</taxon>
    </lineage>
</organism>